<reference evidence="2 3" key="1">
    <citation type="submission" date="2019-03" db="EMBL/GenBank/DDBJ databases">
        <title>Lake Tanganyika Metagenome-Assembled Genomes (MAGs).</title>
        <authorList>
            <person name="Tran P."/>
        </authorList>
    </citation>
    <scope>NUCLEOTIDE SEQUENCE [LARGE SCALE GENOMIC DNA]</scope>
    <source>
        <strain evidence="2">K_DeepCast_65m_m2_236</strain>
    </source>
</reference>
<dbReference type="GO" id="GO:0008168">
    <property type="term" value="F:methyltransferase activity"/>
    <property type="evidence" value="ECO:0007669"/>
    <property type="project" value="UniProtKB-KW"/>
</dbReference>
<organism evidence="2 3">
    <name type="scientific">Candidatus Tanganyikabacteria bacterium</name>
    <dbReference type="NCBI Taxonomy" id="2961651"/>
    <lineage>
        <taxon>Bacteria</taxon>
        <taxon>Bacillati</taxon>
        <taxon>Candidatus Sericytochromatia</taxon>
        <taxon>Candidatus Tanganyikabacteria</taxon>
    </lineage>
</organism>
<dbReference type="EMBL" id="VGJX01000538">
    <property type="protein sequence ID" value="MBM3275344.1"/>
    <property type="molecule type" value="Genomic_DNA"/>
</dbReference>
<dbReference type="Proteomes" id="UP000703893">
    <property type="component" value="Unassembled WGS sequence"/>
</dbReference>
<feature type="non-terminal residue" evidence="2">
    <location>
        <position position="1"/>
    </location>
</feature>
<feature type="domain" description="Type ISP restriction-modification enzyme LLaBIII C-terminal specificity" evidence="1">
    <location>
        <begin position="177"/>
        <end position="401"/>
    </location>
</feature>
<accession>A0A938BNM4</accession>
<keyword evidence="2" id="KW-0808">Transferase</keyword>
<dbReference type="GO" id="GO:0032259">
    <property type="term" value="P:methylation"/>
    <property type="evidence" value="ECO:0007669"/>
    <property type="project" value="UniProtKB-KW"/>
</dbReference>
<dbReference type="InterPro" id="IPR041635">
    <property type="entry name" value="Type_ISP_LLaBIII_C"/>
</dbReference>
<gene>
    <name evidence="2" type="ORF">FJZ00_09335</name>
</gene>
<sequence>SRRTRQPQGQGLNDLYVRFFRMAERRIVEQTGRGIVCLISNYSWLDGLSFTAMRERYLEVFDQVWIDNLNGDKYKTGKLTPEGLPDPSIFSTEWNREGIQVGTAIATLVRKQDHADADTVRFRNLWGRNKRADLLATPIPTPEGLFEPTSPQVELGFPFMPMATSAGYFAWPSLPDLLPRSFPGVKTSRDDVVVDIDRDRLVARMERYFDPAVLADQMRRIAPGAMESTSRFPAKAVREALQKRGFLRKNIVRYCYRPFDLRWMYWDIEEALLDRPRPEYFPQVFEGNVWIVSQQKPRREWSRPQVIHSLGCIDLMDRSATCLPLYARESPTQALGESEVHETRPNLTPGAVAYLKALDRAPAEDLFFHIVAVLHAPEYACENAGALRQDWPRVPLPNSRKALEA</sequence>
<comment type="caution">
    <text evidence="2">The sequence shown here is derived from an EMBL/GenBank/DDBJ whole genome shotgun (WGS) entry which is preliminary data.</text>
</comment>
<dbReference type="AlphaFoldDB" id="A0A938BNM4"/>
<name>A0A938BNM4_9BACT</name>
<evidence type="ECO:0000313" key="3">
    <source>
        <dbReference type="Proteomes" id="UP000703893"/>
    </source>
</evidence>
<evidence type="ECO:0000259" key="1">
    <source>
        <dbReference type="Pfam" id="PF18135"/>
    </source>
</evidence>
<proteinExistence type="predicted"/>
<dbReference type="Pfam" id="PF18135">
    <property type="entry name" value="Type_ISP_C"/>
    <property type="match status" value="1"/>
</dbReference>
<protein>
    <submittedName>
        <fullName evidence="2">DNA methyltransferase</fullName>
    </submittedName>
</protein>
<evidence type="ECO:0000313" key="2">
    <source>
        <dbReference type="EMBL" id="MBM3275344.1"/>
    </source>
</evidence>
<keyword evidence="2" id="KW-0489">Methyltransferase</keyword>